<dbReference type="GeneID" id="19199291"/>
<dbReference type="OMA" id="GLMPINS"/>
<comment type="similarity">
    <text evidence="3">Belongs to the methylenetetrahydrofolate reductase family.</text>
</comment>
<organism evidence="10 11">
    <name type="scientific">Coniophora puteana (strain RWD-64-598)</name>
    <name type="common">Brown rot fungus</name>
    <dbReference type="NCBI Taxonomy" id="741705"/>
    <lineage>
        <taxon>Eukaryota</taxon>
        <taxon>Fungi</taxon>
        <taxon>Dikarya</taxon>
        <taxon>Basidiomycota</taxon>
        <taxon>Agaricomycotina</taxon>
        <taxon>Agaricomycetes</taxon>
        <taxon>Agaricomycetidae</taxon>
        <taxon>Boletales</taxon>
        <taxon>Coniophorineae</taxon>
        <taxon>Coniophoraceae</taxon>
        <taxon>Coniophora</taxon>
    </lineage>
</organism>
<proteinExistence type="inferred from homology"/>
<evidence type="ECO:0000256" key="6">
    <source>
        <dbReference type="ARBA" id="ARBA00022857"/>
    </source>
</evidence>
<dbReference type="Gene3D" id="3.20.20.220">
    <property type="match status" value="1"/>
</dbReference>
<comment type="pathway">
    <text evidence="2 8">One-carbon metabolism; tetrahydrofolate interconversion.</text>
</comment>
<evidence type="ECO:0000313" key="10">
    <source>
        <dbReference type="EMBL" id="EIW84885.1"/>
    </source>
</evidence>
<dbReference type="Pfam" id="PF02219">
    <property type="entry name" value="MTHFR"/>
    <property type="match status" value="1"/>
</dbReference>
<dbReference type="InterPro" id="IPR003171">
    <property type="entry name" value="Mehydrof_redctse-like"/>
</dbReference>
<protein>
    <submittedName>
        <fullName evidence="10">Methylenetetrahydrofolate reduct</fullName>
    </submittedName>
</protein>
<evidence type="ECO:0000313" key="11">
    <source>
        <dbReference type="Proteomes" id="UP000053558"/>
    </source>
</evidence>
<dbReference type="PANTHER" id="PTHR45754:SF1">
    <property type="entry name" value="METHYLENETETRAHYDROFOLATE REDUCTASE 1"/>
    <property type="match status" value="1"/>
</dbReference>
<keyword evidence="5" id="KW-0274">FAD</keyword>
<dbReference type="GO" id="GO:0071949">
    <property type="term" value="F:FAD binding"/>
    <property type="evidence" value="ECO:0007669"/>
    <property type="project" value="TreeGrafter"/>
</dbReference>
<dbReference type="GO" id="GO:0004489">
    <property type="term" value="F:methylenetetrahydrofolate reductase [NAD(P)H] activity"/>
    <property type="evidence" value="ECO:0007669"/>
    <property type="project" value="InterPro"/>
</dbReference>
<dbReference type="UniPathway" id="UPA00193"/>
<dbReference type="GO" id="GO:0009086">
    <property type="term" value="P:methionine biosynthetic process"/>
    <property type="evidence" value="ECO:0007669"/>
    <property type="project" value="TreeGrafter"/>
</dbReference>
<name>A0A5M3N1U5_CONPW</name>
<dbReference type="CDD" id="cd00537">
    <property type="entry name" value="MTHFR"/>
    <property type="match status" value="1"/>
</dbReference>
<keyword evidence="4" id="KW-0285">Flavoprotein</keyword>
<evidence type="ECO:0000256" key="1">
    <source>
        <dbReference type="ARBA" id="ARBA00001974"/>
    </source>
</evidence>
<dbReference type="EMBL" id="JH711574">
    <property type="protein sequence ID" value="EIW84885.1"/>
    <property type="molecule type" value="Genomic_DNA"/>
</dbReference>
<keyword evidence="6" id="KW-0521">NADP</keyword>
<evidence type="ECO:0000256" key="7">
    <source>
        <dbReference type="ARBA" id="ARBA00023002"/>
    </source>
</evidence>
<evidence type="ECO:0000256" key="2">
    <source>
        <dbReference type="ARBA" id="ARBA00004777"/>
    </source>
</evidence>
<dbReference type="PANTHER" id="PTHR45754">
    <property type="entry name" value="METHYLENETETRAHYDROFOLATE REDUCTASE"/>
    <property type="match status" value="1"/>
</dbReference>
<evidence type="ECO:0000256" key="3">
    <source>
        <dbReference type="ARBA" id="ARBA00006743"/>
    </source>
</evidence>
<dbReference type="GO" id="GO:0005829">
    <property type="term" value="C:cytosol"/>
    <property type="evidence" value="ECO:0007669"/>
    <property type="project" value="TreeGrafter"/>
</dbReference>
<dbReference type="InterPro" id="IPR004621">
    <property type="entry name" value="Fadh2_euk"/>
</dbReference>
<comment type="caution">
    <text evidence="10">The sequence shown here is derived from an EMBL/GenBank/DDBJ whole genome shotgun (WGS) entry which is preliminary data.</text>
</comment>
<dbReference type="SUPFAM" id="SSF51730">
    <property type="entry name" value="FAD-linked oxidoreductase"/>
    <property type="match status" value="1"/>
</dbReference>
<reference evidence="11" key="1">
    <citation type="journal article" date="2012" name="Science">
        <title>The Paleozoic origin of enzymatic lignin decomposition reconstructed from 31 fungal genomes.</title>
        <authorList>
            <person name="Floudas D."/>
            <person name="Binder M."/>
            <person name="Riley R."/>
            <person name="Barry K."/>
            <person name="Blanchette R.A."/>
            <person name="Henrissat B."/>
            <person name="Martinez A.T."/>
            <person name="Otillar R."/>
            <person name="Spatafora J.W."/>
            <person name="Yadav J.S."/>
            <person name="Aerts A."/>
            <person name="Benoit I."/>
            <person name="Boyd A."/>
            <person name="Carlson A."/>
            <person name="Copeland A."/>
            <person name="Coutinho P.M."/>
            <person name="de Vries R.P."/>
            <person name="Ferreira P."/>
            <person name="Findley K."/>
            <person name="Foster B."/>
            <person name="Gaskell J."/>
            <person name="Glotzer D."/>
            <person name="Gorecki P."/>
            <person name="Heitman J."/>
            <person name="Hesse C."/>
            <person name="Hori C."/>
            <person name="Igarashi K."/>
            <person name="Jurgens J.A."/>
            <person name="Kallen N."/>
            <person name="Kersten P."/>
            <person name="Kohler A."/>
            <person name="Kuees U."/>
            <person name="Kumar T.K.A."/>
            <person name="Kuo A."/>
            <person name="LaButti K."/>
            <person name="Larrondo L.F."/>
            <person name="Lindquist E."/>
            <person name="Ling A."/>
            <person name="Lombard V."/>
            <person name="Lucas S."/>
            <person name="Lundell T."/>
            <person name="Martin R."/>
            <person name="McLaughlin D.J."/>
            <person name="Morgenstern I."/>
            <person name="Morin E."/>
            <person name="Murat C."/>
            <person name="Nagy L.G."/>
            <person name="Nolan M."/>
            <person name="Ohm R.A."/>
            <person name="Patyshakuliyeva A."/>
            <person name="Rokas A."/>
            <person name="Ruiz-Duenas F.J."/>
            <person name="Sabat G."/>
            <person name="Salamov A."/>
            <person name="Samejima M."/>
            <person name="Schmutz J."/>
            <person name="Slot J.C."/>
            <person name="St John F."/>
            <person name="Stenlid J."/>
            <person name="Sun H."/>
            <person name="Sun S."/>
            <person name="Syed K."/>
            <person name="Tsang A."/>
            <person name="Wiebenga A."/>
            <person name="Young D."/>
            <person name="Pisabarro A."/>
            <person name="Eastwood D.C."/>
            <person name="Martin F."/>
            <person name="Cullen D."/>
            <person name="Grigoriev I.V."/>
            <person name="Hibbett D.S."/>
        </authorList>
    </citation>
    <scope>NUCLEOTIDE SEQUENCE [LARGE SCALE GENOMIC DNA]</scope>
    <source>
        <strain evidence="11">RWD-64-598 SS2</strain>
    </source>
</reference>
<accession>A0A5M3N1U5</accession>
<dbReference type="InterPro" id="IPR029041">
    <property type="entry name" value="FAD-linked_oxidoreductase-like"/>
</dbReference>
<dbReference type="InterPro" id="IPR053806">
    <property type="entry name" value="MTHFR_C"/>
</dbReference>
<keyword evidence="11" id="KW-1185">Reference proteome</keyword>
<dbReference type="Proteomes" id="UP000053558">
    <property type="component" value="Unassembled WGS sequence"/>
</dbReference>
<dbReference type="Pfam" id="PF21895">
    <property type="entry name" value="MTHFR_C"/>
    <property type="match status" value="1"/>
</dbReference>
<evidence type="ECO:0000259" key="9">
    <source>
        <dbReference type="Pfam" id="PF21895"/>
    </source>
</evidence>
<sequence>MKLTDKIANHDTRHPFYTFEFFPPRTDQGFENLLSRISRLQTYKPLAVSITWGAGGSTKDRSLDLAGITQADYGIDTVLHLTCTNMVPGLVDDILKAAKERGIQNILALRGDPPRGAEQWTPTDPRFKCAIDLVSHIRSTPEFASHFCVGVAAYPEGHPDHDPADGDPSEREIDVLKEKVDAGAEFVVTQLFYDTSKFLTWINKVRERGIIVPIIPGVMPIQTYDSFGRVVKLCGVKIPPALKADLEPIRHNDQLVKDYGVQLTIDTIRRITSPDATPNGPAVPGVHFCTLNLEKSVQLVLERLQWTDASPRIKNRLIAETAGPIIHAEEPSSGLVVTPITATDSATTALSHKVPENEPHREGDSAATWDDFPNGRFGDVKSPAFGAGDQWGGLGLSLHTPPSEWGKPKEIRDLTNMFLSYLKDSVRTPTTPFSRFPLSPESETILSHLEVLTHRGWWTVCSQPAVDGARSEDEVLGWGPRGGYVYQKGFVEFFVPEEDVGPIQQAIETQGEGLIHFFASNNEAGEGFLTNVPEDGRNAVTWGMFPGQEIAQTTIIERESFLAWKEEAFSIWEDWASFYPPGSPERNCLESIRKRWWLLSIVHHDYRRPDALWSFLEGIARTSARTSA</sequence>
<dbReference type="RefSeq" id="XP_007764556.1">
    <property type="nucleotide sequence ID" value="XM_007766366.1"/>
</dbReference>
<dbReference type="OrthoDB" id="16284at2759"/>
<evidence type="ECO:0000256" key="5">
    <source>
        <dbReference type="ARBA" id="ARBA00022827"/>
    </source>
</evidence>
<dbReference type="NCBIfam" id="TIGR00677">
    <property type="entry name" value="fadh2_euk"/>
    <property type="match status" value="1"/>
</dbReference>
<dbReference type="KEGG" id="cput:CONPUDRAFT_117110"/>
<evidence type="ECO:0000256" key="4">
    <source>
        <dbReference type="ARBA" id="ARBA00022630"/>
    </source>
</evidence>
<comment type="cofactor">
    <cofactor evidence="1">
        <name>FAD</name>
        <dbReference type="ChEBI" id="CHEBI:57692"/>
    </cofactor>
</comment>
<dbReference type="AlphaFoldDB" id="A0A5M3N1U5"/>
<dbReference type="FunFam" id="3.20.20.220:FF:000002">
    <property type="entry name" value="Methylenetetrahydrofolate reductase"/>
    <property type="match status" value="1"/>
</dbReference>
<keyword evidence="7" id="KW-0560">Oxidoreductase</keyword>
<gene>
    <name evidence="10" type="ORF">CONPUDRAFT_117110</name>
</gene>
<evidence type="ECO:0000256" key="8">
    <source>
        <dbReference type="RuleBase" id="RU004254"/>
    </source>
</evidence>
<feature type="domain" description="MTHFR SAM-binding regulatory" evidence="9">
    <location>
        <begin position="367"/>
        <end position="619"/>
    </location>
</feature>
<dbReference type="GO" id="GO:0035999">
    <property type="term" value="P:tetrahydrofolate interconversion"/>
    <property type="evidence" value="ECO:0007669"/>
    <property type="project" value="UniProtKB-UniPathway"/>
</dbReference>